<protein>
    <submittedName>
        <fullName evidence="1">Uncharacterized protein</fullName>
    </submittedName>
</protein>
<organism evidence="1">
    <name type="scientific">Rhizophora mucronata</name>
    <name type="common">Asiatic mangrove</name>
    <dbReference type="NCBI Taxonomy" id="61149"/>
    <lineage>
        <taxon>Eukaryota</taxon>
        <taxon>Viridiplantae</taxon>
        <taxon>Streptophyta</taxon>
        <taxon>Embryophyta</taxon>
        <taxon>Tracheophyta</taxon>
        <taxon>Spermatophyta</taxon>
        <taxon>Magnoliopsida</taxon>
        <taxon>eudicotyledons</taxon>
        <taxon>Gunneridae</taxon>
        <taxon>Pentapetalae</taxon>
        <taxon>rosids</taxon>
        <taxon>fabids</taxon>
        <taxon>Malpighiales</taxon>
        <taxon>Rhizophoraceae</taxon>
        <taxon>Rhizophora</taxon>
    </lineage>
</organism>
<proteinExistence type="predicted"/>
<name>A0A2P2JQ01_RHIMU</name>
<dbReference type="EMBL" id="GGEC01015062">
    <property type="protein sequence ID" value="MBW95545.1"/>
    <property type="molecule type" value="Transcribed_RNA"/>
</dbReference>
<sequence length="34" mass="3881">MFGQGTCICGRQNQAKVRVAGEIFATRIRFFFNL</sequence>
<dbReference type="AlphaFoldDB" id="A0A2P2JQ01"/>
<reference evidence="1" key="1">
    <citation type="submission" date="2018-02" db="EMBL/GenBank/DDBJ databases">
        <title>Rhizophora mucronata_Transcriptome.</title>
        <authorList>
            <person name="Meera S.P."/>
            <person name="Sreeshan A."/>
            <person name="Augustine A."/>
        </authorList>
    </citation>
    <scope>NUCLEOTIDE SEQUENCE</scope>
    <source>
        <tissue evidence="1">Leaf</tissue>
    </source>
</reference>
<evidence type="ECO:0000313" key="1">
    <source>
        <dbReference type="EMBL" id="MBW95545.1"/>
    </source>
</evidence>
<accession>A0A2P2JQ01</accession>